<feature type="region of interest" description="Disordered" evidence="2">
    <location>
        <begin position="449"/>
        <end position="476"/>
    </location>
</feature>
<dbReference type="Gene3D" id="2.40.50.140">
    <property type="entry name" value="Nucleic acid-binding proteins"/>
    <property type="match status" value="1"/>
</dbReference>
<evidence type="ECO:0000313" key="4">
    <source>
        <dbReference type="EMBL" id="KAL0067149.1"/>
    </source>
</evidence>
<comment type="caution">
    <text evidence="4">The sequence shown here is derived from an EMBL/GenBank/DDBJ whole genome shotgun (WGS) entry which is preliminary data.</text>
</comment>
<feature type="compositionally biased region" description="Basic and acidic residues" evidence="2">
    <location>
        <begin position="517"/>
        <end position="534"/>
    </location>
</feature>
<dbReference type="InterPro" id="IPR015408">
    <property type="entry name" value="Znf_Mcm10/DnaG"/>
</dbReference>
<feature type="compositionally biased region" description="Basic and acidic residues" evidence="2">
    <location>
        <begin position="138"/>
        <end position="149"/>
    </location>
</feature>
<feature type="compositionally biased region" description="Low complexity" evidence="2">
    <location>
        <begin position="506"/>
        <end position="515"/>
    </location>
</feature>
<accession>A0ABR3A293</accession>
<dbReference type="PANTHER" id="PTHR13454">
    <property type="entry name" value="PROTEIN MCM10 HOMOLOG"/>
    <property type="match status" value="1"/>
</dbReference>
<feature type="region of interest" description="Disordered" evidence="2">
    <location>
        <begin position="504"/>
        <end position="534"/>
    </location>
</feature>
<feature type="region of interest" description="Disordered" evidence="2">
    <location>
        <begin position="262"/>
        <end position="290"/>
    </location>
</feature>
<feature type="region of interest" description="Disordered" evidence="2">
    <location>
        <begin position="555"/>
        <end position="688"/>
    </location>
</feature>
<feature type="region of interest" description="Disordered" evidence="2">
    <location>
        <begin position="29"/>
        <end position="164"/>
    </location>
</feature>
<organism evidence="4 5">
    <name type="scientific">Marasmius tenuissimus</name>
    <dbReference type="NCBI Taxonomy" id="585030"/>
    <lineage>
        <taxon>Eukaryota</taxon>
        <taxon>Fungi</taxon>
        <taxon>Dikarya</taxon>
        <taxon>Basidiomycota</taxon>
        <taxon>Agaricomycotina</taxon>
        <taxon>Agaricomycetes</taxon>
        <taxon>Agaricomycetidae</taxon>
        <taxon>Agaricales</taxon>
        <taxon>Marasmiineae</taxon>
        <taxon>Marasmiaceae</taxon>
        <taxon>Marasmius</taxon>
    </lineage>
</organism>
<feature type="compositionally biased region" description="Low complexity" evidence="2">
    <location>
        <begin position="105"/>
        <end position="115"/>
    </location>
</feature>
<feature type="compositionally biased region" description="Polar residues" evidence="2">
    <location>
        <begin position="593"/>
        <end position="605"/>
    </location>
</feature>
<feature type="compositionally biased region" description="Basic and acidic residues" evidence="2">
    <location>
        <begin position="555"/>
        <end position="583"/>
    </location>
</feature>
<protein>
    <recommendedName>
        <fullName evidence="3">Zinc finger Mcm10/DnaG-type domain-containing protein</fullName>
    </recommendedName>
</protein>
<dbReference type="Proteomes" id="UP001437256">
    <property type="component" value="Unassembled WGS sequence"/>
</dbReference>
<feature type="compositionally biased region" description="Polar residues" evidence="2">
    <location>
        <begin position="128"/>
        <end position="137"/>
    </location>
</feature>
<dbReference type="InterPro" id="IPR040184">
    <property type="entry name" value="Mcm10"/>
</dbReference>
<feature type="compositionally biased region" description="Basic and acidic residues" evidence="2">
    <location>
        <begin position="620"/>
        <end position="648"/>
    </location>
</feature>
<sequence length="688" mass="76123">MESALQKQDEEKQRQVEIRKQILALQSQLKDLPPDDETSLTLSPKRKKKEGSLLVPSTPSPRKRRKVEITDKAKESSSSTQRSRTALEPLNKGPQKDTNVFQQPAASSLLSKLASIRQTKEDAETHSARSFRTTSFTDRPHQPRLDEPKSIPSAGEPSSSRNRDGRLALVEDIEPGPVEHTPPFDDPLFEKLEPNSGIRLSSRTLSHEDLQDHLFGRYYLSPSRLYSSIRLLLDKQGYDVPVPGDWVTIAVVAERGPLKHTSAPVAVSKDDDGEDKNKSKKSDKGKEAAPKGKKYINFKLIDFGSRSGGSSSGGKSVIRGDAFLSLLLFESDGYDTITREGSKRAEKVYKGGSRGAFEAMTKLKEGDVVALLNPRVLKPFQRQTDSPHPVNNILAITPESAASITTIGKCRDLGMCTAVKRDGKVCGSWCDKRVSNVCDYHIQTAVASRKASRPELAGGTSGPAKPKVKNEYDPRRQWGLQPAARNTQFGGTDATYVFSGHVARGSSSSDPFFSDTFGRDAQTRTQKKMEGRESEKVLKKLMERDREGVKGILKAREALGVRKKDSKGKAKVKEGPREGREEASDLDEDSDQEAPQQTRRSNASFQLMKVTGFDSLMAKGGERPKSEDIQKKLDELNAIHKSRKDMVSRPRQAKRPRSAVVPPTKDAEDKRTQQEEDVGEGLIDLDSY</sequence>
<evidence type="ECO:0000313" key="5">
    <source>
        <dbReference type="Proteomes" id="UP001437256"/>
    </source>
</evidence>
<comment type="similarity">
    <text evidence="1">Belongs to the MCM10 family.</text>
</comment>
<dbReference type="Pfam" id="PF09329">
    <property type="entry name" value="zf-primase"/>
    <property type="match status" value="1"/>
</dbReference>
<evidence type="ECO:0000256" key="2">
    <source>
        <dbReference type="SAM" id="MobiDB-lite"/>
    </source>
</evidence>
<dbReference type="EMBL" id="JBBXMP010000028">
    <property type="protein sequence ID" value="KAL0067149.1"/>
    <property type="molecule type" value="Genomic_DNA"/>
</dbReference>
<dbReference type="InterPro" id="IPR012340">
    <property type="entry name" value="NA-bd_OB-fold"/>
</dbReference>
<feature type="compositionally biased region" description="Basic and acidic residues" evidence="2">
    <location>
        <begin position="118"/>
        <end position="127"/>
    </location>
</feature>
<keyword evidence="5" id="KW-1185">Reference proteome</keyword>
<name>A0ABR3A293_9AGAR</name>
<feature type="compositionally biased region" description="Basic and acidic residues" evidence="2">
    <location>
        <begin position="275"/>
        <end position="290"/>
    </location>
</feature>
<proteinExistence type="inferred from homology"/>
<feature type="compositionally biased region" description="Basic and acidic residues" evidence="2">
    <location>
        <begin position="665"/>
        <end position="674"/>
    </location>
</feature>
<evidence type="ECO:0000256" key="1">
    <source>
        <dbReference type="ARBA" id="ARBA00009679"/>
    </source>
</evidence>
<dbReference type="PANTHER" id="PTHR13454:SF11">
    <property type="entry name" value="PROTEIN MCM10 HOMOLOG"/>
    <property type="match status" value="1"/>
</dbReference>
<evidence type="ECO:0000259" key="3">
    <source>
        <dbReference type="Pfam" id="PF09329"/>
    </source>
</evidence>
<feature type="domain" description="Zinc finger Mcm10/DnaG-type" evidence="3">
    <location>
        <begin position="408"/>
        <end position="453"/>
    </location>
</feature>
<gene>
    <name evidence="4" type="ORF">AAF712_005719</name>
</gene>
<reference evidence="4 5" key="1">
    <citation type="submission" date="2024-05" db="EMBL/GenBank/DDBJ databases">
        <title>A draft genome resource for the thread blight pathogen Marasmius tenuissimus strain MS-2.</title>
        <authorList>
            <person name="Yulfo-Soto G.E."/>
            <person name="Baruah I.K."/>
            <person name="Amoako-Attah I."/>
            <person name="Bukari Y."/>
            <person name="Meinhardt L.W."/>
            <person name="Bailey B.A."/>
            <person name="Cohen S.P."/>
        </authorList>
    </citation>
    <scope>NUCLEOTIDE SEQUENCE [LARGE SCALE GENOMIC DNA]</scope>
    <source>
        <strain evidence="4 5">MS-2</strain>
    </source>
</reference>